<proteinExistence type="predicted"/>
<dbReference type="SUPFAM" id="SSF49870">
    <property type="entry name" value="Osmotin, thaumatin-like protein"/>
    <property type="match status" value="1"/>
</dbReference>
<protein>
    <submittedName>
        <fullName evidence="2">Uncharacterized protein</fullName>
    </submittedName>
</protein>
<dbReference type="InterPro" id="IPR037176">
    <property type="entry name" value="Osmotin/thaumatin-like_sf"/>
</dbReference>
<name>A0AB34L211_9PEZI</name>
<feature type="chain" id="PRO_5044311325" evidence="1">
    <location>
        <begin position="21"/>
        <end position="267"/>
    </location>
</feature>
<gene>
    <name evidence="2" type="ORF">WHR41_01792</name>
</gene>
<dbReference type="AlphaFoldDB" id="A0AB34L211"/>
<keyword evidence="3" id="KW-1185">Reference proteome</keyword>
<dbReference type="GeneID" id="96003236"/>
<reference evidence="2 3" key="1">
    <citation type="journal article" date="2020" name="Microbiol. Resour. Announc.">
        <title>Draft Genome Sequence of a Cladosporium Species Isolated from the Mesophotic Ascidian Didemnum maculosum.</title>
        <authorList>
            <person name="Gioti A."/>
            <person name="Siaperas R."/>
            <person name="Nikolaivits E."/>
            <person name="Le Goff G."/>
            <person name="Ouazzani J."/>
            <person name="Kotoulas G."/>
            <person name="Topakas E."/>
        </authorList>
    </citation>
    <scope>NUCLEOTIDE SEQUENCE [LARGE SCALE GENOMIC DNA]</scope>
    <source>
        <strain evidence="2 3">TM138-S3</strain>
    </source>
</reference>
<dbReference type="RefSeq" id="XP_069232908.1">
    <property type="nucleotide sequence ID" value="XM_069370398.1"/>
</dbReference>
<dbReference type="Pfam" id="PF04681">
    <property type="entry name" value="Bys1"/>
    <property type="match status" value="1"/>
</dbReference>
<feature type="signal peptide" evidence="1">
    <location>
        <begin position="1"/>
        <end position="20"/>
    </location>
</feature>
<accession>A0AB34L211</accession>
<dbReference type="EMBL" id="JAAQHG020000004">
    <property type="protein sequence ID" value="KAL1589803.1"/>
    <property type="molecule type" value="Genomic_DNA"/>
</dbReference>
<sequence length="267" mass="28885">MVANMITATALLASASLANAMGKAIVRNACKYEVKMCNVPASGGGYEQIDKWLQPNETYSQQYTPLSNDNGWSIKLSDTESLDHILQYEYTTHEDGIIWYDLSQVDGNPWYGNWEITAESGDCNPKQQAYRYANDDAYGMQSCPDDSDIMVTLCSGEEFNDDLYASASQSIAAASQANTVSWTPLSGGSATSAPASYATSTSTEASLNNLGGWTKVKAAVQPTTLATRASAQPSGNVVTITQYETVYAREAAPTEHVHRRHAHGHRA</sequence>
<evidence type="ECO:0000313" key="3">
    <source>
        <dbReference type="Proteomes" id="UP000803884"/>
    </source>
</evidence>
<evidence type="ECO:0000313" key="2">
    <source>
        <dbReference type="EMBL" id="KAL1589803.1"/>
    </source>
</evidence>
<organism evidence="2 3">
    <name type="scientific">Cladosporium halotolerans</name>
    <dbReference type="NCBI Taxonomy" id="1052096"/>
    <lineage>
        <taxon>Eukaryota</taxon>
        <taxon>Fungi</taxon>
        <taxon>Dikarya</taxon>
        <taxon>Ascomycota</taxon>
        <taxon>Pezizomycotina</taxon>
        <taxon>Dothideomycetes</taxon>
        <taxon>Dothideomycetidae</taxon>
        <taxon>Cladosporiales</taxon>
        <taxon>Cladosporiaceae</taxon>
        <taxon>Cladosporium</taxon>
    </lineage>
</organism>
<keyword evidence="1" id="KW-0732">Signal</keyword>
<comment type="caution">
    <text evidence="2">The sequence shown here is derived from an EMBL/GenBank/DDBJ whole genome shotgun (WGS) entry which is preliminary data.</text>
</comment>
<dbReference type="Proteomes" id="UP000803884">
    <property type="component" value="Unassembled WGS sequence"/>
</dbReference>
<dbReference type="PANTHER" id="PTHR36195">
    <property type="entry name" value="DOMAIN PROTEIN, PUTATIVE (AFU_ORTHOLOGUE AFUA_5G01990)-RELATED-RELATED"/>
    <property type="match status" value="1"/>
</dbReference>
<dbReference type="InterPro" id="IPR006771">
    <property type="entry name" value="CetA-like"/>
</dbReference>
<dbReference type="PANTHER" id="PTHR36195:SF4">
    <property type="entry name" value="DOMAIN PROTEIN, PUTATIVE (AFU_ORTHOLOGUE AFUA_5G01990)-RELATED"/>
    <property type="match status" value="1"/>
</dbReference>
<evidence type="ECO:0000256" key="1">
    <source>
        <dbReference type="SAM" id="SignalP"/>
    </source>
</evidence>